<dbReference type="Gene3D" id="3.90.70.10">
    <property type="entry name" value="Cysteine proteinases"/>
    <property type="match status" value="1"/>
</dbReference>
<evidence type="ECO:0000313" key="1">
    <source>
        <dbReference type="EMBL" id="MEE9655616.1"/>
    </source>
</evidence>
<evidence type="ECO:0000313" key="2">
    <source>
        <dbReference type="Proteomes" id="UP001331691"/>
    </source>
</evidence>
<sequence>MASYTDSLEHVTSSPDDTIRLDSCQNHDDPLLDALMIICKLHNIISSRNVLTAGLPLQENQLTQGTFPRAATRAGPKTCGGAD</sequence>
<comment type="caution">
    <text evidence="1">The sequence shown here is derived from an EMBL/GenBank/DDBJ whole genome shotgun (WGS) entry which is preliminary data.</text>
</comment>
<proteinExistence type="predicted"/>
<dbReference type="Proteomes" id="UP001331691">
    <property type="component" value="Unassembled WGS sequence"/>
</dbReference>
<dbReference type="AlphaFoldDB" id="A0AB35XA04"/>
<dbReference type="EMBL" id="JAZKKV010000001">
    <property type="protein sequence ID" value="MEE9655616.1"/>
    <property type="molecule type" value="Genomic_DNA"/>
</dbReference>
<protein>
    <submittedName>
        <fullName evidence="1">Uncharacterized protein</fullName>
    </submittedName>
</protein>
<reference evidence="1 2" key="1">
    <citation type="submission" date="2023-10" db="EMBL/GenBank/DDBJ databases">
        <title>Wastewater isolates of ESBL- and carbapenemase-producing Gram-negative bacteria from New Zealand.</title>
        <authorList>
            <person name="Straub C."/>
            <person name="Weaver L."/>
            <person name="Cornelius A."/>
            <person name="Mcgill E."/>
            <person name="Dyet K."/>
            <person name="White L."/>
            <person name="Pattis I."/>
        </authorList>
    </citation>
    <scope>NUCLEOTIDE SEQUENCE [LARGE SCALE GENOMIC DNA]</scope>
    <source>
        <strain evidence="1 2">ESBL09</strain>
    </source>
</reference>
<gene>
    <name evidence="1" type="ORF">V4836_15975</name>
</gene>
<keyword evidence="2" id="KW-1185">Reference proteome</keyword>
<dbReference type="RefSeq" id="WP_202216731.1">
    <property type="nucleotide sequence ID" value="NZ_CAXOJM010000009.1"/>
</dbReference>
<accession>A0AB35XA04</accession>
<organism evidence="1 2">
    <name type="scientific">Kluyvera ascorbata</name>
    <dbReference type="NCBI Taxonomy" id="51288"/>
    <lineage>
        <taxon>Bacteria</taxon>
        <taxon>Pseudomonadati</taxon>
        <taxon>Pseudomonadota</taxon>
        <taxon>Gammaproteobacteria</taxon>
        <taxon>Enterobacterales</taxon>
        <taxon>Enterobacteriaceae</taxon>
        <taxon>Kluyvera</taxon>
    </lineage>
</organism>
<name>A0AB35XA04_9ENTR</name>